<keyword evidence="4" id="KW-0560">Oxidoreductase</keyword>
<dbReference type="Gene3D" id="3.30.9.30">
    <property type="match status" value="1"/>
</dbReference>
<feature type="domain" description="FAD-binding" evidence="6">
    <location>
        <begin position="311"/>
        <end position="383"/>
    </location>
</feature>
<dbReference type="Pfam" id="PF01494">
    <property type="entry name" value="FAD_binding_3"/>
    <property type="match status" value="1"/>
</dbReference>
<gene>
    <name evidence="7" type="ORF">B0H66DRAFT_570163</name>
</gene>
<dbReference type="NCBIfam" id="NF005720">
    <property type="entry name" value="PRK07538.1"/>
    <property type="match status" value="1"/>
</dbReference>
<keyword evidence="5 7" id="KW-0503">Monooxygenase</keyword>
<evidence type="ECO:0000256" key="3">
    <source>
        <dbReference type="ARBA" id="ARBA00022827"/>
    </source>
</evidence>
<dbReference type="Proteomes" id="UP001283341">
    <property type="component" value="Unassembled WGS sequence"/>
</dbReference>
<sequence length="464" mass="50469">MPFLTTPQPRILIAGAGIGGLTTALALHAAGFTDIHIFEAAARLTTLGVGINVQPSAVLILRNLGLLPGLRDIGVETAELNFYSRHGHPILSEPRGSCAGYDVPQFSVHRGEFQMMLLDAVKTRIGRDRVHLDHAFAGYSQTTTEGGSITAKFIRRSNPSEEATIPEMSGAALVCADGINSAARRLLYPNEGLPRFSGRMLWRGCVEQPPYLTGASMVWAGHANQKFIAYPISGRADRRGRALVNWIAELRVRGEGDPDLTPPPTDWTKNVPKERFEGPFEGWMCGGLKMKELILSTESVFEFPMCDRDPVDRWSFGRLTLLGDAAHAMYPIGSNGATQAIIDAETLAEKLAGVIDSWQMAGVIEKALTEYQEARLPPTAAIVMANRGNGPDQVLQLAHERAPDGFANIYDVIPKDELESIGANYKAIAGFEREAVNKKAKETEHLAGRFESSKIKAAILVKTV</sequence>
<dbReference type="AlphaFoldDB" id="A0AAE0HT04"/>
<comment type="similarity">
    <text evidence="1">Belongs to the paxM FAD-dependent monooxygenase family.</text>
</comment>
<organism evidence="7 8">
    <name type="scientific">Apodospora peruviana</name>
    <dbReference type="NCBI Taxonomy" id="516989"/>
    <lineage>
        <taxon>Eukaryota</taxon>
        <taxon>Fungi</taxon>
        <taxon>Dikarya</taxon>
        <taxon>Ascomycota</taxon>
        <taxon>Pezizomycotina</taxon>
        <taxon>Sordariomycetes</taxon>
        <taxon>Sordariomycetidae</taxon>
        <taxon>Sordariales</taxon>
        <taxon>Lasiosphaeriaceae</taxon>
        <taxon>Apodospora</taxon>
    </lineage>
</organism>
<dbReference type="Gene3D" id="3.50.50.60">
    <property type="entry name" value="FAD/NAD(P)-binding domain"/>
    <property type="match status" value="1"/>
</dbReference>
<evidence type="ECO:0000256" key="5">
    <source>
        <dbReference type="ARBA" id="ARBA00023033"/>
    </source>
</evidence>
<dbReference type="GO" id="GO:0004497">
    <property type="term" value="F:monooxygenase activity"/>
    <property type="evidence" value="ECO:0007669"/>
    <property type="project" value="UniProtKB-KW"/>
</dbReference>
<dbReference type="SUPFAM" id="SSF51905">
    <property type="entry name" value="FAD/NAD(P)-binding domain"/>
    <property type="match status" value="1"/>
</dbReference>
<dbReference type="InterPro" id="IPR036188">
    <property type="entry name" value="FAD/NAD-bd_sf"/>
</dbReference>
<evidence type="ECO:0000313" key="8">
    <source>
        <dbReference type="Proteomes" id="UP001283341"/>
    </source>
</evidence>
<name>A0AAE0HT04_9PEZI</name>
<dbReference type="EMBL" id="JAUEDM010000009">
    <property type="protein sequence ID" value="KAK3312161.1"/>
    <property type="molecule type" value="Genomic_DNA"/>
</dbReference>
<dbReference type="PANTHER" id="PTHR13789:SF268">
    <property type="entry name" value="5-METHYLPHENAZINE-1-CARBOXYLATE 1-MONOOXYGENASE"/>
    <property type="match status" value="1"/>
</dbReference>
<dbReference type="SUPFAM" id="SSF54373">
    <property type="entry name" value="FAD-linked reductases, C-terminal domain"/>
    <property type="match status" value="1"/>
</dbReference>
<evidence type="ECO:0000313" key="7">
    <source>
        <dbReference type="EMBL" id="KAK3312161.1"/>
    </source>
</evidence>
<keyword evidence="3" id="KW-0274">FAD</keyword>
<evidence type="ECO:0000259" key="6">
    <source>
        <dbReference type="Pfam" id="PF01494"/>
    </source>
</evidence>
<dbReference type="GO" id="GO:0071949">
    <property type="term" value="F:FAD binding"/>
    <property type="evidence" value="ECO:0007669"/>
    <property type="project" value="InterPro"/>
</dbReference>
<evidence type="ECO:0000256" key="2">
    <source>
        <dbReference type="ARBA" id="ARBA00022630"/>
    </source>
</evidence>
<dbReference type="PANTHER" id="PTHR13789">
    <property type="entry name" value="MONOOXYGENASE"/>
    <property type="match status" value="1"/>
</dbReference>
<keyword evidence="8" id="KW-1185">Reference proteome</keyword>
<evidence type="ECO:0000256" key="4">
    <source>
        <dbReference type="ARBA" id="ARBA00023002"/>
    </source>
</evidence>
<keyword evidence="2" id="KW-0285">Flavoprotein</keyword>
<dbReference type="PRINTS" id="PR00420">
    <property type="entry name" value="RNGMNOXGNASE"/>
</dbReference>
<dbReference type="InterPro" id="IPR050493">
    <property type="entry name" value="FAD-dep_Monooxygenase_BioMet"/>
</dbReference>
<comment type="caution">
    <text evidence="7">The sequence shown here is derived from an EMBL/GenBank/DDBJ whole genome shotgun (WGS) entry which is preliminary data.</text>
</comment>
<dbReference type="InterPro" id="IPR002938">
    <property type="entry name" value="FAD-bd"/>
</dbReference>
<reference evidence="7" key="1">
    <citation type="journal article" date="2023" name="Mol. Phylogenet. Evol.">
        <title>Genome-scale phylogeny and comparative genomics of the fungal order Sordariales.</title>
        <authorList>
            <person name="Hensen N."/>
            <person name="Bonometti L."/>
            <person name="Westerberg I."/>
            <person name="Brannstrom I.O."/>
            <person name="Guillou S."/>
            <person name="Cros-Aarteil S."/>
            <person name="Calhoun S."/>
            <person name="Haridas S."/>
            <person name="Kuo A."/>
            <person name="Mondo S."/>
            <person name="Pangilinan J."/>
            <person name="Riley R."/>
            <person name="LaButti K."/>
            <person name="Andreopoulos B."/>
            <person name="Lipzen A."/>
            <person name="Chen C."/>
            <person name="Yan M."/>
            <person name="Daum C."/>
            <person name="Ng V."/>
            <person name="Clum A."/>
            <person name="Steindorff A."/>
            <person name="Ohm R.A."/>
            <person name="Martin F."/>
            <person name="Silar P."/>
            <person name="Natvig D.O."/>
            <person name="Lalanne C."/>
            <person name="Gautier V."/>
            <person name="Ament-Velasquez S.L."/>
            <person name="Kruys A."/>
            <person name="Hutchinson M.I."/>
            <person name="Powell A.J."/>
            <person name="Barry K."/>
            <person name="Miller A.N."/>
            <person name="Grigoriev I.V."/>
            <person name="Debuchy R."/>
            <person name="Gladieux P."/>
            <person name="Hiltunen Thoren M."/>
            <person name="Johannesson H."/>
        </authorList>
    </citation>
    <scope>NUCLEOTIDE SEQUENCE</scope>
    <source>
        <strain evidence="7">CBS 118394</strain>
    </source>
</reference>
<accession>A0AAE0HT04</accession>
<proteinExistence type="inferred from homology"/>
<reference evidence="7" key="2">
    <citation type="submission" date="2023-06" db="EMBL/GenBank/DDBJ databases">
        <authorList>
            <consortium name="Lawrence Berkeley National Laboratory"/>
            <person name="Haridas S."/>
            <person name="Hensen N."/>
            <person name="Bonometti L."/>
            <person name="Westerberg I."/>
            <person name="Brannstrom I.O."/>
            <person name="Guillou S."/>
            <person name="Cros-Aarteil S."/>
            <person name="Calhoun S."/>
            <person name="Kuo A."/>
            <person name="Mondo S."/>
            <person name="Pangilinan J."/>
            <person name="Riley R."/>
            <person name="Labutti K."/>
            <person name="Andreopoulos B."/>
            <person name="Lipzen A."/>
            <person name="Chen C."/>
            <person name="Yanf M."/>
            <person name="Daum C."/>
            <person name="Ng V."/>
            <person name="Clum A."/>
            <person name="Steindorff A."/>
            <person name="Ohm R."/>
            <person name="Martin F."/>
            <person name="Silar P."/>
            <person name="Natvig D."/>
            <person name="Lalanne C."/>
            <person name="Gautier V."/>
            <person name="Ament-Velasquez S.L."/>
            <person name="Kruys A."/>
            <person name="Hutchinson M.I."/>
            <person name="Powell A.J."/>
            <person name="Barry K."/>
            <person name="Miller A.N."/>
            <person name="Grigoriev I.V."/>
            <person name="Debuchy R."/>
            <person name="Gladieux P."/>
            <person name="Thoren M.H."/>
            <person name="Johannesson H."/>
        </authorList>
    </citation>
    <scope>NUCLEOTIDE SEQUENCE</scope>
    <source>
        <strain evidence="7">CBS 118394</strain>
    </source>
</reference>
<protein>
    <submittedName>
        <fullName evidence="7">Monooxygenase</fullName>
    </submittedName>
</protein>
<evidence type="ECO:0000256" key="1">
    <source>
        <dbReference type="ARBA" id="ARBA00007992"/>
    </source>
</evidence>